<dbReference type="GO" id="GO:0005886">
    <property type="term" value="C:plasma membrane"/>
    <property type="evidence" value="ECO:0007669"/>
    <property type="project" value="UniProtKB-SubCell"/>
</dbReference>
<evidence type="ECO:0000256" key="5">
    <source>
        <dbReference type="ARBA" id="ARBA00023136"/>
    </source>
</evidence>
<protein>
    <submittedName>
        <fullName evidence="9">Competence protein ComEC</fullName>
    </submittedName>
</protein>
<keyword evidence="2" id="KW-1003">Cell membrane</keyword>
<dbReference type="PANTHER" id="PTHR30619">
    <property type="entry name" value="DNA INTERNALIZATION/COMPETENCE PROTEIN COMEC/REC2"/>
    <property type="match status" value="1"/>
</dbReference>
<evidence type="ECO:0000256" key="3">
    <source>
        <dbReference type="ARBA" id="ARBA00022692"/>
    </source>
</evidence>
<evidence type="ECO:0000256" key="4">
    <source>
        <dbReference type="ARBA" id="ARBA00022989"/>
    </source>
</evidence>
<dbReference type="PANTHER" id="PTHR30619:SF1">
    <property type="entry name" value="RECOMBINATION PROTEIN 2"/>
    <property type="match status" value="1"/>
</dbReference>
<proteinExistence type="predicted"/>
<dbReference type="EMBL" id="JAVIZC010000003">
    <property type="protein sequence ID" value="MDR6102477.1"/>
    <property type="molecule type" value="Genomic_DNA"/>
</dbReference>
<dbReference type="InterPro" id="IPR052159">
    <property type="entry name" value="Competence_DNA_uptake"/>
</dbReference>
<dbReference type="RefSeq" id="WP_309771165.1">
    <property type="nucleotide sequence ID" value="NZ_JAVIZC010000003.1"/>
</dbReference>
<comment type="caution">
    <text evidence="9">The sequence shown here is derived from an EMBL/GenBank/DDBJ whole genome shotgun (WGS) entry which is preliminary data.</text>
</comment>
<dbReference type="InterPro" id="IPR025405">
    <property type="entry name" value="DUF4131"/>
</dbReference>
<feature type="transmembrane region" description="Helical" evidence="6">
    <location>
        <begin position="465"/>
        <end position="492"/>
    </location>
</feature>
<dbReference type="Pfam" id="PF03772">
    <property type="entry name" value="Competence"/>
    <property type="match status" value="1"/>
</dbReference>
<feature type="domain" description="DUF4131" evidence="8">
    <location>
        <begin position="93"/>
        <end position="247"/>
    </location>
</feature>
<gene>
    <name evidence="9" type="ORF">QE369_002674</name>
</gene>
<feature type="transmembrane region" description="Helical" evidence="6">
    <location>
        <begin position="312"/>
        <end position="339"/>
    </location>
</feature>
<name>A0AAJ2EVE9_9HYPH</name>
<sequence length="826" mass="89625">MNEYGERQQFRLLKTGTPARVELDGINLPASLASTDIVIFSPPHPAHQGVAQRLRSTLSRCIAEELQYRQGFLFTPVLVGAGAALWFSLSSPPSDVVLFVSSLCVIPIAIIMRHRQTVVSFMVAVLALLLLGMLLANWETRRAGTTVLDSAVTTTITGTVERREVDAKGYWRYTIALTSTNGPSLARLPNRISVLARSREQPIAVGAGITGKARLSPPSGPALPGLNDFAFYAYFDGIGATGFFYSAPTALPTQRESEDKDSWLDAADSWLYALRSAIAERIRSVIGGDAGAFAASIITDERRAISSETMEALRVSGLAHIVAISGLNMALASGIFFVGMRMVFSLFPGFSQRYPVKKISAFAALLMTFAYYLISGFAVSAERAWLMMSIMLAAVLVNRPSISLRNVALAAIVIIAISPHEIMGPSFQMSFAATLALVAAYSFWSRWRGNRERLFVARPPLWMVAFSKAGTIVGGVVITSLIGGVSTAIYSIEHFYRITTYGLAANLAAMPVMSIIVMPSALIAMLLMPFGLDAPFLKLMGYGMAMVIDIAKTVSSWGGDATIGRQHPWFLIVSTVGFLLLTLLRTRLALVGLPLLLAGLVLVPVEQNKPKPDLLIYEDGLLVAFRTDQAVATTKRQAKGFVYDQWERAVPLPDKHVAPVIFDDNAASDEETTVQAPTRRQPVLTDQQKQQAREKMLLALERTNAFSCQRNAWCVGRHETGVRVAAISNTAFTGTACDVADIVVTSRFVPFTTCRSGATLISATTLRKTGSLELWLNESGAPVAAARAAMQGVARPWSLHRAYDWRSKTFDGEVPPHIEAILAAKP</sequence>
<organism evidence="9 10">
    <name type="scientific">Agrobacterium larrymoorei</name>
    <dbReference type="NCBI Taxonomy" id="160699"/>
    <lineage>
        <taxon>Bacteria</taxon>
        <taxon>Pseudomonadati</taxon>
        <taxon>Pseudomonadota</taxon>
        <taxon>Alphaproteobacteria</taxon>
        <taxon>Hyphomicrobiales</taxon>
        <taxon>Rhizobiaceae</taxon>
        <taxon>Rhizobium/Agrobacterium group</taxon>
        <taxon>Agrobacterium</taxon>
    </lineage>
</organism>
<dbReference type="Proteomes" id="UP001255601">
    <property type="component" value="Unassembled WGS sequence"/>
</dbReference>
<evidence type="ECO:0000256" key="6">
    <source>
        <dbReference type="SAM" id="Phobius"/>
    </source>
</evidence>
<evidence type="ECO:0000313" key="9">
    <source>
        <dbReference type="EMBL" id="MDR6102477.1"/>
    </source>
</evidence>
<dbReference type="InterPro" id="IPR004477">
    <property type="entry name" value="ComEC_N"/>
</dbReference>
<accession>A0AAJ2EVE9</accession>
<feature type="domain" description="ComEC/Rec2-related protein" evidence="7">
    <location>
        <begin position="298"/>
        <end position="587"/>
    </location>
</feature>
<evidence type="ECO:0000256" key="1">
    <source>
        <dbReference type="ARBA" id="ARBA00004651"/>
    </source>
</evidence>
<dbReference type="AlphaFoldDB" id="A0AAJ2EVE9"/>
<keyword evidence="5 6" id="KW-0472">Membrane</keyword>
<feature type="transmembrane region" description="Helical" evidence="6">
    <location>
        <begin position="359"/>
        <end position="381"/>
    </location>
</feature>
<keyword evidence="3 6" id="KW-0812">Transmembrane</keyword>
<feature type="transmembrane region" description="Helical" evidence="6">
    <location>
        <begin position="402"/>
        <end position="420"/>
    </location>
</feature>
<evidence type="ECO:0000259" key="8">
    <source>
        <dbReference type="Pfam" id="PF13567"/>
    </source>
</evidence>
<feature type="transmembrane region" description="Helical" evidence="6">
    <location>
        <begin position="504"/>
        <end position="527"/>
    </location>
</feature>
<reference evidence="9" key="1">
    <citation type="submission" date="2023-08" db="EMBL/GenBank/DDBJ databases">
        <title>Functional and genomic diversity of the sorghum phyllosphere microbiome.</title>
        <authorList>
            <person name="Shade A."/>
        </authorList>
    </citation>
    <scope>NUCLEOTIDE SEQUENCE</scope>
    <source>
        <strain evidence="9">SORGH_AS_0974</strain>
    </source>
</reference>
<keyword evidence="4 6" id="KW-1133">Transmembrane helix</keyword>
<evidence type="ECO:0000256" key="2">
    <source>
        <dbReference type="ARBA" id="ARBA00022475"/>
    </source>
</evidence>
<evidence type="ECO:0000259" key="7">
    <source>
        <dbReference type="Pfam" id="PF03772"/>
    </source>
</evidence>
<dbReference type="NCBIfam" id="TIGR00360">
    <property type="entry name" value="ComEC_N-term"/>
    <property type="match status" value="1"/>
</dbReference>
<evidence type="ECO:0000313" key="10">
    <source>
        <dbReference type="Proteomes" id="UP001255601"/>
    </source>
</evidence>
<comment type="subcellular location">
    <subcellularLocation>
        <location evidence="1">Cell membrane</location>
        <topology evidence="1">Multi-pass membrane protein</topology>
    </subcellularLocation>
</comment>
<dbReference type="Pfam" id="PF13567">
    <property type="entry name" value="DUF4131"/>
    <property type="match status" value="1"/>
</dbReference>
<feature type="transmembrane region" description="Helical" evidence="6">
    <location>
        <begin position="118"/>
        <end position="136"/>
    </location>
</feature>
<feature type="transmembrane region" description="Helical" evidence="6">
    <location>
        <begin position="72"/>
        <end position="89"/>
    </location>
</feature>
<feature type="transmembrane region" description="Helical" evidence="6">
    <location>
        <begin position="569"/>
        <end position="602"/>
    </location>
</feature>